<dbReference type="STRING" id="936435.F8PI04"/>
<dbReference type="AlphaFoldDB" id="F8PI04"/>
<dbReference type="InParanoid" id="F8PI04"/>
<dbReference type="OMA" id="ICAISSM"/>
<sequence>EIYTPLKAALILHSRLLRLNFLRILASSLVKASPGEQDIVKCCLQEGEKVSLDAHRVRECVLHIGRASQVVKDGDRLVVDLCARWLICAISSMHQPLLTLTQKL</sequence>
<keyword evidence="2" id="KW-1185">Reference proteome</keyword>
<accession>F8PI04</accession>
<dbReference type="EMBL" id="GL945474">
    <property type="protein sequence ID" value="EGO05100.1"/>
    <property type="molecule type" value="Genomic_DNA"/>
</dbReference>
<name>F8PI04_SERL3</name>
<feature type="non-terminal residue" evidence="1">
    <location>
        <position position="1"/>
    </location>
</feature>
<reference evidence="2" key="1">
    <citation type="journal article" date="2011" name="Science">
        <title>The plant cell wall-decomposing machinery underlies the functional diversity of forest fungi.</title>
        <authorList>
            <person name="Eastwood D.C."/>
            <person name="Floudas D."/>
            <person name="Binder M."/>
            <person name="Majcherczyk A."/>
            <person name="Schneider P."/>
            <person name="Aerts A."/>
            <person name="Asiegbu F.O."/>
            <person name="Baker S.E."/>
            <person name="Barry K."/>
            <person name="Bendiksby M."/>
            <person name="Blumentritt M."/>
            <person name="Coutinho P.M."/>
            <person name="Cullen D."/>
            <person name="de Vries R.P."/>
            <person name="Gathman A."/>
            <person name="Goodell B."/>
            <person name="Henrissat B."/>
            <person name="Ihrmark K."/>
            <person name="Kauserud H."/>
            <person name="Kohler A."/>
            <person name="LaButti K."/>
            <person name="Lapidus A."/>
            <person name="Lavin J.L."/>
            <person name="Lee Y.-H."/>
            <person name="Lindquist E."/>
            <person name="Lilly W."/>
            <person name="Lucas S."/>
            <person name="Morin E."/>
            <person name="Murat C."/>
            <person name="Oguiza J.A."/>
            <person name="Park J."/>
            <person name="Pisabarro A.G."/>
            <person name="Riley R."/>
            <person name="Rosling A."/>
            <person name="Salamov A."/>
            <person name="Schmidt O."/>
            <person name="Schmutz J."/>
            <person name="Skrede I."/>
            <person name="Stenlid J."/>
            <person name="Wiebenga A."/>
            <person name="Xie X."/>
            <person name="Kuees U."/>
            <person name="Hibbett D.S."/>
            <person name="Hoffmeister D."/>
            <person name="Hoegberg N."/>
            <person name="Martin F."/>
            <person name="Grigoriev I.V."/>
            <person name="Watkinson S.C."/>
        </authorList>
    </citation>
    <scope>NUCLEOTIDE SEQUENCE [LARGE SCALE GENOMIC DNA]</scope>
    <source>
        <strain evidence="2">strain S7.3</strain>
    </source>
</reference>
<evidence type="ECO:0000313" key="2">
    <source>
        <dbReference type="Proteomes" id="UP000008063"/>
    </source>
</evidence>
<gene>
    <name evidence="1" type="ORF">SERLA73DRAFT_45009</name>
</gene>
<protein>
    <submittedName>
        <fullName evidence="1">Uncharacterized protein</fullName>
    </submittedName>
</protein>
<evidence type="ECO:0000313" key="1">
    <source>
        <dbReference type="EMBL" id="EGO05100.1"/>
    </source>
</evidence>
<dbReference type="HOGENOM" id="CLU_2256556_0_0_1"/>
<organism evidence="2">
    <name type="scientific">Serpula lacrymans var. lacrymans (strain S7.3)</name>
    <name type="common">Dry rot fungus</name>
    <dbReference type="NCBI Taxonomy" id="936435"/>
    <lineage>
        <taxon>Eukaryota</taxon>
        <taxon>Fungi</taxon>
        <taxon>Dikarya</taxon>
        <taxon>Basidiomycota</taxon>
        <taxon>Agaricomycotina</taxon>
        <taxon>Agaricomycetes</taxon>
        <taxon>Agaricomycetidae</taxon>
        <taxon>Boletales</taxon>
        <taxon>Coniophorineae</taxon>
        <taxon>Serpulaceae</taxon>
        <taxon>Serpula</taxon>
    </lineage>
</organism>
<proteinExistence type="predicted"/>
<dbReference type="Proteomes" id="UP000008063">
    <property type="component" value="Unassembled WGS sequence"/>
</dbReference>